<dbReference type="AlphaFoldDB" id="A0A919PRZ2"/>
<organism evidence="2 3">
    <name type="scientific">Dactylosporangium siamense</name>
    <dbReference type="NCBI Taxonomy" id="685454"/>
    <lineage>
        <taxon>Bacteria</taxon>
        <taxon>Bacillati</taxon>
        <taxon>Actinomycetota</taxon>
        <taxon>Actinomycetes</taxon>
        <taxon>Micromonosporales</taxon>
        <taxon>Micromonosporaceae</taxon>
        <taxon>Dactylosporangium</taxon>
    </lineage>
</organism>
<keyword evidence="1" id="KW-1133">Transmembrane helix</keyword>
<feature type="transmembrane region" description="Helical" evidence="1">
    <location>
        <begin position="165"/>
        <end position="187"/>
    </location>
</feature>
<accession>A0A919PRZ2</accession>
<dbReference type="Proteomes" id="UP000660611">
    <property type="component" value="Unassembled WGS sequence"/>
</dbReference>
<reference evidence="2" key="1">
    <citation type="submission" date="2021-01" db="EMBL/GenBank/DDBJ databases">
        <title>Whole genome shotgun sequence of Dactylosporangium siamense NBRC 106093.</title>
        <authorList>
            <person name="Komaki H."/>
            <person name="Tamura T."/>
        </authorList>
    </citation>
    <scope>NUCLEOTIDE SEQUENCE</scope>
    <source>
        <strain evidence="2">NBRC 106093</strain>
    </source>
</reference>
<sequence length="253" mass="26290">MSAATMFTRLYPPAVRERWGAEIGREVASSGIRSWPDTLVGAGRLWLHPSDWPESAPGQTRRVLAVAMFTVVAATALLLRAAGPSTLTADPSRPLTSLWLGLILVGAGLGAPVPLLRWAAWRRLAGDAVGVLAAPAVAVLAMILIANSGLVEHPTGAVRAALFGWYWVTLGFTAVRLCTFVACLARTARMPGRARLRGALLVIGAGLVLAAGQTALTVTWSAPDAGLVGPALVLGLLGAATIGAGQDLRGRRR</sequence>
<keyword evidence="1" id="KW-0812">Transmembrane</keyword>
<feature type="transmembrane region" description="Helical" evidence="1">
    <location>
        <begin position="227"/>
        <end position="245"/>
    </location>
</feature>
<name>A0A919PRZ2_9ACTN</name>
<dbReference type="RefSeq" id="WP_203850823.1">
    <property type="nucleotide sequence ID" value="NZ_BAAAVW010000008.1"/>
</dbReference>
<dbReference type="EMBL" id="BONQ01000111">
    <property type="protein sequence ID" value="GIG49132.1"/>
    <property type="molecule type" value="Genomic_DNA"/>
</dbReference>
<evidence type="ECO:0000313" key="3">
    <source>
        <dbReference type="Proteomes" id="UP000660611"/>
    </source>
</evidence>
<evidence type="ECO:0000256" key="1">
    <source>
        <dbReference type="SAM" id="Phobius"/>
    </source>
</evidence>
<evidence type="ECO:0000313" key="2">
    <source>
        <dbReference type="EMBL" id="GIG49132.1"/>
    </source>
</evidence>
<proteinExistence type="predicted"/>
<comment type="caution">
    <text evidence="2">The sequence shown here is derived from an EMBL/GenBank/DDBJ whole genome shotgun (WGS) entry which is preliminary data.</text>
</comment>
<feature type="transmembrane region" description="Helical" evidence="1">
    <location>
        <begin position="199"/>
        <end position="221"/>
    </location>
</feature>
<keyword evidence="3" id="KW-1185">Reference proteome</keyword>
<gene>
    <name evidence="2" type="ORF">Dsi01nite_071730</name>
</gene>
<protein>
    <submittedName>
        <fullName evidence="2">Uncharacterized protein</fullName>
    </submittedName>
</protein>
<feature type="transmembrane region" description="Helical" evidence="1">
    <location>
        <begin position="63"/>
        <end position="83"/>
    </location>
</feature>
<feature type="transmembrane region" description="Helical" evidence="1">
    <location>
        <begin position="128"/>
        <end position="145"/>
    </location>
</feature>
<keyword evidence="1" id="KW-0472">Membrane</keyword>
<feature type="transmembrane region" description="Helical" evidence="1">
    <location>
        <begin position="95"/>
        <end position="116"/>
    </location>
</feature>